<sequence length="497" mass="54447">MSSLTDARQGSQVPRVEFYPPYFSTAADDAIDLAAIAGLFLDPWQERVLRGSLGEREDGRWTAFRTCLVVPRQNGKNAILEARELAGLFLFGEKVIVHTAHEYKTANEAMTSMMARLRSTPELLEYVEGIEDAELDDDARRVPGMRTGNKPGVTLKNGNRLLYAARSKGSGRGFTGDLVVLDEAYALTLDEMAALLPTMAARSMQGNPQVWFTSSAGMPESTQLAALRKLAMDESADRLAYYEWSVPDDTASDDVDAWYDANPGLGIRISEEYVRDEFDTLAKNTGSDEQFRRERLGIWAPLGRDAVFNPDVWAAAGVDDDIVGARVPTFDVTNDRSWATAAWTGCNGAGQVQVELVKHDRSPHWVVPWFGELFERNPRMPRRVYCAPGGQAAVMADTFERAGIELVVLSRQDYATSCAEFYDGVTSTPPVIVHRAAGQLPLDVAVGGAAWSSGDARVWDVRKSTSIISPLVAASIGPRAFGIETDRELPDILETVG</sequence>
<dbReference type="Proteomes" id="UP000594480">
    <property type="component" value="Chromosome"/>
</dbReference>
<dbReference type="RefSeq" id="WP_195693320.1">
    <property type="nucleotide sequence ID" value="NZ_CP064760.1"/>
</dbReference>
<dbReference type="KEGG" id="msf:IT882_04340"/>
<name>A0A7S8MYL3_9MICO</name>
<accession>A0A7S8MYL3</accession>
<dbReference type="AlphaFoldDB" id="A0A7S8MYL3"/>
<organism evidence="1 2">
    <name type="scientific">Microbacterium schleiferi</name>
    <dbReference type="NCBI Taxonomy" id="69362"/>
    <lineage>
        <taxon>Bacteria</taxon>
        <taxon>Bacillati</taxon>
        <taxon>Actinomycetota</taxon>
        <taxon>Actinomycetes</taxon>
        <taxon>Micrococcales</taxon>
        <taxon>Microbacteriaceae</taxon>
        <taxon>Microbacterium</taxon>
    </lineage>
</organism>
<reference evidence="1 2" key="1">
    <citation type="submission" date="2020-11" db="EMBL/GenBank/DDBJ databases">
        <title>Amino acid is mineralized and recycled by bacteria in oceanic microbiome.</title>
        <authorList>
            <person name="Zheng L.Y."/>
        </authorList>
    </citation>
    <scope>NUCLEOTIDE SEQUENCE [LARGE SCALE GENOMIC DNA]</scope>
    <source>
        <strain evidence="1 2">A32-1</strain>
    </source>
</reference>
<dbReference type="EMBL" id="CP064760">
    <property type="protein sequence ID" value="QPE05303.1"/>
    <property type="molecule type" value="Genomic_DNA"/>
</dbReference>
<gene>
    <name evidence="1" type="ORF">IT882_04340</name>
</gene>
<dbReference type="Gene3D" id="3.40.50.300">
    <property type="entry name" value="P-loop containing nucleotide triphosphate hydrolases"/>
    <property type="match status" value="1"/>
</dbReference>
<dbReference type="InterPro" id="IPR027417">
    <property type="entry name" value="P-loop_NTPase"/>
</dbReference>
<proteinExistence type="predicted"/>
<evidence type="ECO:0000313" key="1">
    <source>
        <dbReference type="EMBL" id="QPE05303.1"/>
    </source>
</evidence>
<evidence type="ECO:0008006" key="3">
    <source>
        <dbReference type="Google" id="ProtNLM"/>
    </source>
</evidence>
<evidence type="ECO:0000313" key="2">
    <source>
        <dbReference type="Proteomes" id="UP000594480"/>
    </source>
</evidence>
<protein>
    <recommendedName>
        <fullName evidence="3">Terminase</fullName>
    </recommendedName>
</protein>
<keyword evidence="2" id="KW-1185">Reference proteome</keyword>